<accession>A0AA36Y5U9</accession>
<name>A0AA36Y5U9_9FIRM</name>
<feature type="chain" id="PRO_5041301352" description="DUF5050 domain-containing protein" evidence="2">
    <location>
        <begin position="22"/>
        <end position="570"/>
    </location>
</feature>
<evidence type="ECO:0000313" key="4">
    <source>
        <dbReference type="Proteomes" id="UP000018466"/>
    </source>
</evidence>
<feature type="signal peptide" evidence="2">
    <location>
        <begin position="1"/>
        <end position="21"/>
    </location>
</feature>
<dbReference type="Proteomes" id="UP000018466">
    <property type="component" value="Unassembled WGS sequence"/>
</dbReference>
<keyword evidence="4" id="KW-1185">Reference proteome</keyword>
<gene>
    <name evidence="3" type="ORF">HMPREF9623_01035</name>
</gene>
<dbReference type="GeneID" id="86940791"/>
<dbReference type="AlphaFoldDB" id="A0AA36Y5U9"/>
<reference evidence="3 4" key="1">
    <citation type="submission" date="2011-10" db="EMBL/GenBank/DDBJ databases">
        <title>The Genome Sequence of Lachnospiraceae bacterium ACC2.</title>
        <authorList>
            <consortium name="The Broad Institute Genome Sequencing Platform"/>
            <person name="Earl A."/>
            <person name="Ward D."/>
            <person name="Feldgarden M."/>
            <person name="Gevers D."/>
            <person name="Sizova M."/>
            <person name="Hazen A."/>
            <person name="Epstein S."/>
            <person name="Young S.K."/>
            <person name="Zeng Q."/>
            <person name="Gargeya S."/>
            <person name="Fitzgerald M."/>
            <person name="Haas B."/>
            <person name="Abouelleil A."/>
            <person name="Alvarado L."/>
            <person name="Arachchi H.M."/>
            <person name="Berlin A."/>
            <person name="Brown A."/>
            <person name="Chapman S.B."/>
            <person name="Chen Z."/>
            <person name="Dunbar C."/>
            <person name="Freedman E."/>
            <person name="Gearin G."/>
            <person name="Goldberg J."/>
            <person name="Griggs A."/>
            <person name="Gujja S."/>
            <person name="Heiman D."/>
            <person name="Howarth C."/>
            <person name="Larson L."/>
            <person name="Lui A."/>
            <person name="MacDonald P.J.P."/>
            <person name="Montmayeur A."/>
            <person name="Murphy C."/>
            <person name="Neiman D."/>
            <person name="Pearson M."/>
            <person name="Priest M."/>
            <person name="Roberts A."/>
            <person name="Saif S."/>
            <person name="Shea T."/>
            <person name="Shenoy N."/>
            <person name="Sisk P."/>
            <person name="Stolte C."/>
            <person name="Sykes S."/>
            <person name="Wortman J."/>
            <person name="Nusbaum C."/>
            <person name="Birren B."/>
        </authorList>
    </citation>
    <scope>NUCLEOTIDE SEQUENCE [LARGE SCALE GENOMIC DNA]</scope>
    <source>
        <strain evidence="3 4">ACC2</strain>
    </source>
</reference>
<evidence type="ECO:0008006" key="5">
    <source>
        <dbReference type="Google" id="ProtNLM"/>
    </source>
</evidence>
<feature type="region of interest" description="Disordered" evidence="1">
    <location>
        <begin position="266"/>
        <end position="312"/>
    </location>
</feature>
<proteinExistence type="predicted"/>
<comment type="caution">
    <text evidence="3">The sequence shown here is derived from an EMBL/GenBank/DDBJ whole genome shotgun (WGS) entry which is preliminary data.</text>
</comment>
<sequence>MRVRKLAAAVLGLCLTVTALWGCGKAERTTQAGHAADPLIWYNRSGLYACFPGENPQEIAGFDSAGETNAVQRFLGRHDPTQDVRFDETREQVYFCRNYREDTSYGFFSGELCARKFGGAVETVAADIVKYEPTAGGTLLGEDKTGALSLYRRTEKSWQGEVLAALVLDFRVSADRQSAVYLTGDGNLYALRLTESGEQRGGAVKLASGMQQISFASADLRQLYCSDAGGSLCYSADLHPVQVVSVDVDQSIFIRKTGHAYYLRDEHSVPEEQQQKKAVSDVKERGEELARRESEATAEEPDAASAQQQTAMSEITPAEGKTLCYFDGTKNQILLHNVSRLSAVYADRVQADRALAWQGSGSGFSIYLLRDSAALNTGLHLIDQGLLDLALDAGEDKFYYVLFRPDGEGEQDPQRGTVFARAYTAEEIEKEEALFSGVSGISNAQGGNVFAGAENPNESYASLVVDGQQLAERVASYERVSETGKALFYLKDVFPNGDDKGGTLVKWDGGADNSGEALFYGVSDYEAEEDGSAVLLTGYGDTKELWYYGADGTKQRLDEAAIAFRHRESE</sequence>
<evidence type="ECO:0000256" key="1">
    <source>
        <dbReference type="SAM" id="MobiDB-lite"/>
    </source>
</evidence>
<feature type="compositionally biased region" description="Basic and acidic residues" evidence="1">
    <location>
        <begin position="266"/>
        <end position="295"/>
    </location>
</feature>
<evidence type="ECO:0000313" key="3">
    <source>
        <dbReference type="EMBL" id="EHO17436.1"/>
    </source>
</evidence>
<dbReference type="RefSeq" id="WP_009532868.1">
    <property type="nucleotide sequence ID" value="NZ_JH590862.1"/>
</dbReference>
<evidence type="ECO:0000256" key="2">
    <source>
        <dbReference type="SAM" id="SignalP"/>
    </source>
</evidence>
<keyword evidence="2" id="KW-0732">Signal</keyword>
<organism evidence="3 4">
    <name type="scientific">Stomatobaculum longum</name>
    <dbReference type="NCBI Taxonomy" id="796942"/>
    <lineage>
        <taxon>Bacteria</taxon>
        <taxon>Bacillati</taxon>
        <taxon>Bacillota</taxon>
        <taxon>Clostridia</taxon>
        <taxon>Lachnospirales</taxon>
        <taxon>Lachnospiraceae</taxon>
        <taxon>Stomatobaculum</taxon>
    </lineage>
</organism>
<dbReference type="EMBL" id="AGEL01000006">
    <property type="protein sequence ID" value="EHO17436.1"/>
    <property type="molecule type" value="Genomic_DNA"/>
</dbReference>
<protein>
    <recommendedName>
        <fullName evidence="5">DUF5050 domain-containing protein</fullName>
    </recommendedName>
</protein>